<dbReference type="GO" id="GO:0006281">
    <property type="term" value="P:DNA repair"/>
    <property type="evidence" value="ECO:0007669"/>
    <property type="project" value="InterPro"/>
</dbReference>
<dbReference type="PANTHER" id="PTHR45674:SF4">
    <property type="entry name" value="DNA LIGASE 1"/>
    <property type="match status" value="1"/>
</dbReference>
<evidence type="ECO:0000256" key="2">
    <source>
        <dbReference type="ARBA" id="ARBA00022598"/>
    </source>
</evidence>
<dbReference type="AlphaFoldDB" id="A0A9X2MU01"/>
<dbReference type="InterPro" id="IPR012310">
    <property type="entry name" value="DNA_ligase_ATP-dep_cent"/>
</dbReference>
<proteinExistence type="inferred from homology"/>
<evidence type="ECO:0000259" key="3">
    <source>
        <dbReference type="PROSITE" id="PS50160"/>
    </source>
</evidence>
<dbReference type="PROSITE" id="PS50160">
    <property type="entry name" value="DNA_LIGASE_A3"/>
    <property type="match status" value="1"/>
</dbReference>
<dbReference type="InterPro" id="IPR050191">
    <property type="entry name" value="ATP-dep_DNA_ligase"/>
</dbReference>
<dbReference type="PANTHER" id="PTHR45674">
    <property type="entry name" value="DNA LIGASE 1/3 FAMILY MEMBER"/>
    <property type="match status" value="1"/>
</dbReference>
<dbReference type="GO" id="GO:0003910">
    <property type="term" value="F:DNA ligase (ATP) activity"/>
    <property type="evidence" value="ECO:0007669"/>
    <property type="project" value="InterPro"/>
</dbReference>
<keyword evidence="5" id="KW-1185">Reference proteome</keyword>
<organism evidence="4 5">
    <name type="scientific">Paenibacillus soyae</name>
    <dbReference type="NCBI Taxonomy" id="2969249"/>
    <lineage>
        <taxon>Bacteria</taxon>
        <taxon>Bacillati</taxon>
        <taxon>Bacillota</taxon>
        <taxon>Bacilli</taxon>
        <taxon>Bacillales</taxon>
        <taxon>Paenibacillaceae</taxon>
        <taxon>Paenibacillus</taxon>
    </lineage>
</organism>
<name>A0A9X2MU01_9BACL</name>
<dbReference type="Proteomes" id="UP001141950">
    <property type="component" value="Unassembled WGS sequence"/>
</dbReference>
<dbReference type="CDD" id="cd07906">
    <property type="entry name" value="Adenylation_DNA_ligase_LigD_LigC"/>
    <property type="match status" value="1"/>
</dbReference>
<reference evidence="4" key="1">
    <citation type="submission" date="2022-08" db="EMBL/GenBank/DDBJ databases">
        <title>The genomic sequence of strain Paenibacillus sp. SCIV0701.</title>
        <authorList>
            <person name="Zhao H."/>
        </authorList>
    </citation>
    <scope>NUCLEOTIDE SEQUENCE</scope>
    <source>
        <strain evidence="4">SCIV0701</strain>
    </source>
</reference>
<dbReference type="RefSeq" id="WP_257449900.1">
    <property type="nucleotide sequence ID" value="NZ_JANIPJ010000017.1"/>
</dbReference>
<dbReference type="SUPFAM" id="SSF56091">
    <property type="entry name" value="DNA ligase/mRNA capping enzyme, catalytic domain"/>
    <property type="match status" value="1"/>
</dbReference>
<keyword evidence="2" id="KW-0436">Ligase</keyword>
<accession>A0A9X2MU01</accession>
<dbReference type="GO" id="GO:0006310">
    <property type="term" value="P:DNA recombination"/>
    <property type="evidence" value="ECO:0007669"/>
    <property type="project" value="InterPro"/>
</dbReference>
<dbReference type="GO" id="GO:0005524">
    <property type="term" value="F:ATP binding"/>
    <property type="evidence" value="ECO:0007669"/>
    <property type="project" value="InterPro"/>
</dbReference>
<feature type="domain" description="ATP-dependent DNA ligase family profile" evidence="3">
    <location>
        <begin position="103"/>
        <end position="195"/>
    </location>
</feature>
<comment type="caution">
    <text evidence="4">The sequence shown here is derived from an EMBL/GenBank/DDBJ whole genome shotgun (WGS) entry which is preliminary data.</text>
</comment>
<dbReference type="Pfam" id="PF01068">
    <property type="entry name" value="DNA_ligase_A_M"/>
    <property type="match status" value="1"/>
</dbReference>
<protein>
    <recommendedName>
        <fullName evidence="3">ATP-dependent DNA ligase family profile domain-containing protein</fullName>
    </recommendedName>
</protein>
<dbReference type="Gene3D" id="3.30.1490.70">
    <property type="match status" value="1"/>
</dbReference>
<comment type="similarity">
    <text evidence="1">Belongs to the ATP-dependent DNA ligase family.</text>
</comment>
<evidence type="ECO:0000313" key="5">
    <source>
        <dbReference type="Proteomes" id="UP001141950"/>
    </source>
</evidence>
<dbReference type="Gene3D" id="3.30.470.30">
    <property type="entry name" value="DNA ligase/mRNA capping enzyme"/>
    <property type="match status" value="1"/>
</dbReference>
<sequence>MWTQPMLFMERPDPFDDNDFLFEPLVDGHRLLLIMDAGKVRLLTRHGYDITRQYPELHNVPLRRPADVVLDGEVAFLDPVTGKADFGKLQERFRMKKIPDIRDAKSSMPVVYFVFDILHYNGVDVRSKPLLTRKRLLKAVLEDNAYMKKMNYVERNGTGLYKAAETFGLEGIAGKNKASFYKEGRSEDWLKIAVK</sequence>
<evidence type="ECO:0000256" key="1">
    <source>
        <dbReference type="ARBA" id="ARBA00007572"/>
    </source>
</evidence>
<dbReference type="EMBL" id="JANIPJ010000017">
    <property type="protein sequence ID" value="MCR2806455.1"/>
    <property type="molecule type" value="Genomic_DNA"/>
</dbReference>
<evidence type="ECO:0000313" key="4">
    <source>
        <dbReference type="EMBL" id="MCR2806455.1"/>
    </source>
</evidence>
<gene>
    <name evidence="4" type="ORF">NQZ67_21470</name>
</gene>